<evidence type="ECO:0000313" key="3">
    <source>
        <dbReference type="Proteomes" id="UP001250538"/>
    </source>
</evidence>
<accession>A0AAJ2NAE1</accession>
<dbReference type="Pfam" id="PF07878">
    <property type="entry name" value="RHH_5"/>
    <property type="match status" value="1"/>
</dbReference>
<evidence type="ECO:0000313" key="2">
    <source>
        <dbReference type="EMBL" id="MDT8978569.1"/>
    </source>
</evidence>
<feature type="domain" description="CopG-like ribbon-helix-helix" evidence="1">
    <location>
        <begin position="38"/>
        <end position="74"/>
    </location>
</feature>
<dbReference type="GO" id="GO:0006355">
    <property type="term" value="P:regulation of DNA-templated transcription"/>
    <property type="evidence" value="ECO:0007669"/>
    <property type="project" value="InterPro"/>
</dbReference>
<gene>
    <name evidence="2" type="ORF">RQP50_20255</name>
</gene>
<name>A0AAJ2NAE1_9BACL</name>
<keyword evidence="3" id="KW-1185">Reference proteome</keyword>
<reference evidence="3" key="1">
    <citation type="submission" date="2023-09" db="EMBL/GenBank/DDBJ databases">
        <title>Paenibacillus sp. chi10 Genome sequencing and assembly.</title>
        <authorList>
            <person name="Kim I."/>
        </authorList>
    </citation>
    <scope>NUCLEOTIDE SEQUENCE [LARGE SCALE GENOMIC DNA]</scope>
    <source>
        <strain evidence="3">chi10</strain>
    </source>
</reference>
<sequence>MQNNMRIGVPNEDGQISMLFTKGGSRPGAGRKGFGDTKKISLTLPEAIWETLEQHCHANEFSRSEAIRHIIESYFALDSETKGGIPNAD</sequence>
<protein>
    <submittedName>
        <fullName evidence="2">CopG family transcriptional regulator</fullName>
    </submittedName>
</protein>
<dbReference type="EMBL" id="JAVYAA010000005">
    <property type="protein sequence ID" value="MDT8978569.1"/>
    <property type="molecule type" value="Genomic_DNA"/>
</dbReference>
<dbReference type="InterPro" id="IPR012869">
    <property type="entry name" value="RHH_5"/>
</dbReference>
<dbReference type="Proteomes" id="UP001250538">
    <property type="component" value="Unassembled WGS sequence"/>
</dbReference>
<proteinExistence type="predicted"/>
<dbReference type="CDD" id="cd21631">
    <property type="entry name" value="RHH_CopG_NikR-like"/>
    <property type="match status" value="1"/>
</dbReference>
<dbReference type="AlphaFoldDB" id="A0AAJ2NAE1"/>
<dbReference type="SUPFAM" id="SSF47598">
    <property type="entry name" value="Ribbon-helix-helix"/>
    <property type="match status" value="1"/>
</dbReference>
<dbReference type="RefSeq" id="WP_072729195.1">
    <property type="nucleotide sequence ID" value="NZ_JAVYAA010000005.1"/>
</dbReference>
<evidence type="ECO:0000259" key="1">
    <source>
        <dbReference type="Pfam" id="PF07878"/>
    </source>
</evidence>
<organism evidence="2 3">
    <name type="scientific">Paenibacillus suaedae</name>
    <dbReference type="NCBI Taxonomy" id="3077233"/>
    <lineage>
        <taxon>Bacteria</taxon>
        <taxon>Bacillati</taxon>
        <taxon>Bacillota</taxon>
        <taxon>Bacilli</taxon>
        <taxon>Bacillales</taxon>
        <taxon>Paenibacillaceae</taxon>
        <taxon>Paenibacillus</taxon>
    </lineage>
</organism>
<comment type="caution">
    <text evidence="2">The sequence shown here is derived from an EMBL/GenBank/DDBJ whole genome shotgun (WGS) entry which is preliminary data.</text>
</comment>
<dbReference type="InterPro" id="IPR010985">
    <property type="entry name" value="Ribbon_hlx_hlx"/>
</dbReference>